<dbReference type="PANTHER" id="PTHR10281:SF106">
    <property type="entry name" value="IP06960P-RELATED"/>
    <property type="match status" value="1"/>
</dbReference>
<dbReference type="PANTHER" id="PTHR10281">
    <property type="entry name" value="MEMBRANE-ASSOCIATED PROGESTERONE RECEPTOR COMPONENT-RELATED"/>
    <property type="match status" value="1"/>
</dbReference>
<evidence type="ECO:0008006" key="4">
    <source>
        <dbReference type="Google" id="ProtNLM"/>
    </source>
</evidence>
<proteinExistence type="predicted"/>
<dbReference type="InterPro" id="IPR036400">
    <property type="entry name" value="Cyt_B5-like_heme/steroid_sf"/>
</dbReference>
<gene>
    <name evidence="2" type="ORF">NQ314_001263</name>
</gene>
<evidence type="ECO:0000256" key="1">
    <source>
        <dbReference type="SAM" id="Phobius"/>
    </source>
</evidence>
<dbReference type="AlphaFoldDB" id="A0AAV8ZSB1"/>
<dbReference type="EMBL" id="JANEYF010000366">
    <property type="protein sequence ID" value="KAJ8970352.1"/>
    <property type="molecule type" value="Genomic_DNA"/>
</dbReference>
<dbReference type="Gene3D" id="3.10.120.10">
    <property type="entry name" value="Cytochrome b5-like heme/steroid binding domain"/>
    <property type="match status" value="1"/>
</dbReference>
<feature type="transmembrane region" description="Helical" evidence="1">
    <location>
        <begin position="26"/>
        <end position="47"/>
    </location>
</feature>
<keyword evidence="3" id="KW-1185">Reference proteome</keyword>
<dbReference type="Proteomes" id="UP001162156">
    <property type="component" value="Unassembled WGS sequence"/>
</dbReference>
<keyword evidence="1" id="KW-1133">Transmembrane helix</keyword>
<keyword evidence="1" id="KW-0472">Membrane</keyword>
<dbReference type="SUPFAM" id="SSF55856">
    <property type="entry name" value="Cytochrome b5-like heme/steroid binding domain"/>
    <property type="match status" value="1"/>
</dbReference>
<comment type="caution">
    <text evidence="2">The sequence shown here is derived from an EMBL/GenBank/DDBJ whole genome shotgun (WGS) entry which is preliminary data.</text>
</comment>
<reference evidence="2" key="1">
    <citation type="journal article" date="2023" name="Insect Mol. Biol.">
        <title>Genome sequencing provides insights into the evolution of gene families encoding plant cell wall-degrading enzymes in longhorned beetles.</title>
        <authorList>
            <person name="Shin N.R."/>
            <person name="Okamura Y."/>
            <person name="Kirsch R."/>
            <person name="Pauchet Y."/>
        </authorList>
    </citation>
    <scope>NUCLEOTIDE SEQUENCE</scope>
    <source>
        <strain evidence="2">RBIC_L_NR</strain>
    </source>
</reference>
<protein>
    <recommendedName>
        <fullName evidence="4">Cytochrome b5 heme-binding domain-containing protein</fullName>
    </recommendedName>
</protein>
<sequence length="108" mass="12381">MTKRTFLNMAESTIKSGLLTNIFLEIVQSPINIALVVLIVFLIYKIVRRQNDVPVKQPVPELPKLKKRDFTVEELKKYDGTQEDGRVLVAVNGNVYDVTRGKEILRPR</sequence>
<evidence type="ECO:0000313" key="3">
    <source>
        <dbReference type="Proteomes" id="UP001162156"/>
    </source>
</evidence>
<evidence type="ECO:0000313" key="2">
    <source>
        <dbReference type="EMBL" id="KAJ8970352.1"/>
    </source>
</evidence>
<dbReference type="InterPro" id="IPR050577">
    <property type="entry name" value="MAPR/NEUFC/NENF-like"/>
</dbReference>
<accession>A0AAV8ZSB1</accession>
<name>A0AAV8ZSB1_9CUCU</name>
<keyword evidence="1" id="KW-0812">Transmembrane</keyword>
<organism evidence="2 3">
    <name type="scientific">Rhamnusium bicolor</name>
    <dbReference type="NCBI Taxonomy" id="1586634"/>
    <lineage>
        <taxon>Eukaryota</taxon>
        <taxon>Metazoa</taxon>
        <taxon>Ecdysozoa</taxon>
        <taxon>Arthropoda</taxon>
        <taxon>Hexapoda</taxon>
        <taxon>Insecta</taxon>
        <taxon>Pterygota</taxon>
        <taxon>Neoptera</taxon>
        <taxon>Endopterygota</taxon>
        <taxon>Coleoptera</taxon>
        <taxon>Polyphaga</taxon>
        <taxon>Cucujiformia</taxon>
        <taxon>Chrysomeloidea</taxon>
        <taxon>Cerambycidae</taxon>
        <taxon>Lepturinae</taxon>
        <taxon>Rhagiini</taxon>
        <taxon>Rhamnusium</taxon>
    </lineage>
</organism>
<dbReference type="GO" id="GO:0016020">
    <property type="term" value="C:membrane"/>
    <property type="evidence" value="ECO:0007669"/>
    <property type="project" value="TreeGrafter"/>
</dbReference>
<dbReference type="GO" id="GO:0005783">
    <property type="term" value="C:endoplasmic reticulum"/>
    <property type="evidence" value="ECO:0007669"/>
    <property type="project" value="TreeGrafter"/>
</dbReference>